<feature type="domain" description="FAD-binding" evidence="3">
    <location>
        <begin position="8"/>
        <end position="344"/>
    </location>
</feature>
<dbReference type="InterPro" id="IPR002938">
    <property type="entry name" value="FAD-bd"/>
</dbReference>
<dbReference type="SUPFAM" id="SSF51905">
    <property type="entry name" value="FAD/NAD(P)-binding domain"/>
    <property type="match status" value="1"/>
</dbReference>
<dbReference type="InterPro" id="IPR050631">
    <property type="entry name" value="PheA/TfdB_FAD_monoxygenase"/>
</dbReference>
<dbReference type="Pfam" id="PF01494">
    <property type="entry name" value="FAD_binding_3"/>
    <property type="match status" value="1"/>
</dbReference>
<dbReference type="InterPro" id="IPR036188">
    <property type="entry name" value="FAD/NAD-bd_sf"/>
</dbReference>
<dbReference type="PANTHER" id="PTHR43476:SF5">
    <property type="entry name" value="FAD-DEPENDENT MONOOXYGENASE"/>
    <property type="match status" value="1"/>
</dbReference>
<organism evidence="4 5">
    <name type="scientific">Agrococcus citreus</name>
    <dbReference type="NCBI Taxonomy" id="84643"/>
    <lineage>
        <taxon>Bacteria</taxon>
        <taxon>Bacillati</taxon>
        <taxon>Actinomycetota</taxon>
        <taxon>Actinomycetes</taxon>
        <taxon>Micrococcales</taxon>
        <taxon>Microbacteriaceae</taxon>
        <taxon>Agrococcus</taxon>
    </lineage>
</organism>
<protein>
    <submittedName>
        <fullName evidence="4">FAD-dependent oxidoreductase</fullName>
    </submittedName>
</protein>
<proteinExistence type="predicted"/>
<evidence type="ECO:0000256" key="1">
    <source>
        <dbReference type="ARBA" id="ARBA00023002"/>
    </source>
</evidence>
<gene>
    <name evidence="4" type="ORF">GCM10009640_04440</name>
</gene>
<sequence length="411" mass="44883">MLDREVLDTDCAIVGGGPAGLMLGVLLARRGVRVVVLEQHGDFLRDFRGDTIHPSTQQVLHEIGLLDRFLALPHADMQQVTMRFSGRRLVLADFSRLPTVRRCIAFMPQWDFLDLLADAGRALSGFDVRMRHTGTALVRDGERIAGVVADGPDGPVEVRARLTVLADGRDSALRADAGLEPVGPPSAIDVLWFRLPREAGERVPFMQVGDGALLSIDRGGFFQAAHIVRRGAWQDDAASLEGLRRRVGALEPRFAERLARLEAADVRVLRVRIDRLERWHRDGLLAIGDAAHAMSPAGGVGVNLAIQDAVATANALAPRLASARPTEALLHRIQRRREPAARATQAVQRRLETVLVRIAEPGAAVPVPLPLRLVQRVPALRHAMGRFIGLGLRPEHVDDGRPPPGRHASTR</sequence>
<keyword evidence="1" id="KW-0560">Oxidoreductase</keyword>
<dbReference type="PRINTS" id="PR00420">
    <property type="entry name" value="RNGMNOXGNASE"/>
</dbReference>
<dbReference type="EMBL" id="BAAAKK010000001">
    <property type="protein sequence ID" value="GAA1418485.1"/>
    <property type="molecule type" value="Genomic_DNA"/>
</dbReference>
<reference evidence="4 5" key="1">
    <citation type="journal article" date="2019" name="Int. J. Syst. Evol. Microbiol.">
        <title>The Global Catalogue of Microorganisms (GCM) 10K type strain sequencing project: providing services to taxonomists for standard genome sequencing and annotation.</title>
        <authorList>
            <consortium name="The Broad Institute Genomics Platform"/>
            <consortium name="The Broad Institute Genome Sequencing Center for Infectious Disease"/>
            <person name="Wu L."/>
            <person name="Ma J."/>
        </authorList>
    </citation>
    <scope>NUCLEOTIDE SEQUENCE [LARGE SCALE GENOMIC DNA]</scope>
    <source>
        <strain evidence="4 5">JCM 12398</strain>
    </source>
</reference>
<dbReference type="PANTHER" id="PTHR43476">
    <property type="entry name" value="3-(3-HYDROXY-PHENYL)PROPIONATE/3-HYDROXYCINNAMIC ACID HYDROXYLASE"/>
    <property type="match status" value="1"/>
</dbReference>
<keyword evidence="5" id="KW-1185">Reference proteome</keyword>
<evidence type="ECO:0000256" key="2">
    <source>
        <dbReference type="SAM" id="MobiDB-lite"/>
    </source>
</evidence>
<feature type="region of interest" description="Disordered" evidence="2">
    <location>
        <begin position="392"/>
        <end position="411"/>
    </location>
</feature>
<accession>A0ABN1YN52</accession>
<comment type="caution">
    <text evidence="4">The sequence shown here is derived from an EMBL/GenBank/DDBJ whole genome shotgun (WGS) entry which is preliminary data.</text>
</comment>
<evidence type="ECO:0000313" key="5">
    <source>
        <dbReference type="Proteomes" id="UP001501266"/>
    </source>
</evidence>
<name>A0ABN1YN52_9MICO</name>
<dbReference type="RefSeq" id="WP_343916885.1">
    <property type="nucleotide sequence ID" value="NZ_BAAAKK010000001.1"/>
</dbReference>
<evidence type="ECO:0000259" key="3">
    <source>
        <dbReference type="Pfam" id="PF01494"/>
    </source>
</evidence>
<dbReference type="Gene3D" id="3.50.50.60">
    <property type="entry name" value="FAD/NAD(P)-binding domain"/>
    <property type="match status" value="2"/>
</dbReference>
<evidence type="ECO:0000313" key="4">
    <source>
        <dbReference type="EMBL" id="GAA1418485.1"/>
    </source>
</evidence>
<dbReference type="Proteomes" id="UP001501266">
    <property type="component" value="Unassembled WGS sequence"/>
</dbReference>